<evidence type="ECO:0000256" key="3">
    <source>
        <dbReference type="ARBA" id="ARBA00004892"/>
    </source>
</evidence>
<evidence type="ECO:0000256" key="2">
    <source>
        <dbReference type="ARBA" id="ARBA00002713"/>
    </source>
</evidence>
<keyword evidence="11" id="KW-1185">Reference proteome</keyword>
<organism evidence="10 11">
    <name type="scientific">Lacrimispora celerecrescens</name>
    <dbReference type="NCBI Taxonomy" id="29354"/>
    <lineage>
        <taxon>Bacteria</taxon>
        <taxon>Bacillati</taxon>
        <taxon>Bacillota</taxon>
        <taxon>Clostridia</taxon>
        <taxon>Lachnospirales</taxon>
        <taxon>Lachnospiraceae</taxon>
        <taxon>Lacrimispora</taxon>
    </lineage>
</organism>
<evidence type="ECO:0000313" key="10">
    <source>
        <dbReference type="EMBL" id="KEZ89407.1"/>
    </source>
</evidence>
<dbReference type="GO" id="GO:0030145">
    <property type="term" value="F:manganese ion binding"/>
    <property type="evidence" value="ECO:0007669"/>
    <property type="project" value="TreeGrafter"/>
</dbReference>
<dbReference type="PANTHER" id="PTHR30387:SF2">
    <property type="entry name" value="MANNONATE DEHYDRATASE"/>
    <property type="match status" value="1"/>
</dbReference>
<comment type="function">
    <text evidence="2 9">Catalyzes the dehydration of D-mannonate.</text>
</comment>
<dbReference type="Gene3D" id="3.20.20.150">
    <property type="entry name" value="Divalent-metal-dependent TIM barrel enzymes"/>
    <property type="match status" value="1"/>
</dbReference>
<dbReference type="Proteomes" id="UP000028525">
    <property type="component" value="Unassembled WGS sequence"/>
</dbReference>
<gene>
    <name evidence="9" type="primary">uxuA</name>
    <name evidence="10" type="ORF">IO98_15670</name>
</gene>
<comment type="cofactor">
    <cofactor evidence="9">
        <name>Fe(2+)</name>
        <dbReference type="ChEBI" id="CHEBI:29033"/>
    </cofactor>
    <cofactor evidence="9">
        <name>Mn(2+)</name>
        <dbReference type="ChEBI" id="CHEBI:29035"/>
    </cofactor>
</comment>
<dbReference type="STRING" id="29354.IO98_15670"/>
<dbReference type="OrthoDB" id="9780250at2"/>
<dbReference type="NCBIfam" id="TIGR00695">
    <property type="entry name" value="uxuA"/>
    <property type="match status" value="1"/>
</dbReference>
<dbReference type="SUPFAM" id="SSF51658">
    <property type="entry name" value="Xylose isomerase-like"/>
    <property type="match status" value="1"/>
</dbReference>
<dbReference type="NCBIfam" id="NF003027">
    <property type="entry name" value="PRK03906.1"/>
    <property type="match status" value="1"/>
</dbReference>
<dbReference type="GO" id="GO:0042840">
    <property type="term" value="P:D-glucuronate catabolic process"/>
    <property type="evidence" value="ECO:0007669"/>
    <property type="project" value="TreeGrafter"/>
</dbReference>
<keyword evidence="6 9" id="KW-0408">Iron</keyword>
<evidence type="ECO:0000256" key="8">
    <source>
        <dbReference type="ARBA" id="ARBA00023239"/>
    </source>
</evidence>
<dbReference type="RefSeq" id="WP_038282586.1">
    <property type="nucleotide sequence ID" value="NZ_JPME01000018.1"/>
</dbReference>
<keyword evidence="7 9" id="KW-0464">Manganese</keyword>
<evidence type="ECO:0000256" key="4">
    <source>
        <dbReference type="ARBA" id="ARBA00007389"/>
    </source>
</evidence>
<reference evidence="10 11" key="1">
    <citation type="submission" date="2014-07" db="EMBL/GenBank/DDBJ databases">
        <title>Draft genome of Clostridium celerecrescens 152B isolated from sediments associated with methane hydrate from Krishna Godavari basin.</title>
        <authorList>
            <person name="Honkalas V.S."/>
            <person name="Dabir A.P."/>
            <person name="Arora P."/>
            <person name="Dhakephalkar P.K."/>
        </authorList>
    </citation>
    <scope>NUCLEOTIDE SEQUENCE [LARGE SCALE GENOMIC DNA]</scope>
    <source>
        <strain evidence="10 11">152B</strain>
    </source>
</reference>
<dbReference type="InterPro" id="IPR004628">
    <property type="entry name" value="Man_deHydtase"/>
</dbReference>
<evidence type="ECO:0000256" key="1">
    <source>
        <dbReference type="ARBA" id="ARBA00001794"/>
    </source>
</evidence>
<comment type="pathway">
    <text evidence="3 9">Carbohydrate metabolism; pentose and glucuronate interconversion.</text>
</comment>
<comment type="similarity">
    <text evidence="4 9">Belongs to the mannonate dehydratase family.</text>
</comment>
<dbReference type="HAMAP" id="MF_00106">
    <property type="entry name" value="UxuA"/>
    <property type="match status" value="1"/>
</dbReference>
<dbReference type="EC" id="4.2.1.8" evidence="5 9"/>
<evidence type="ECO:0000256" key="6">
    <source>
        <dbReference type="ARBA" id="ARBA00023004"/>
    </source>
</evidence>
<dbReference type="EMBL" id="JPME01000018">
    <property type="protein sequence ID" value="KEZ89407.1"/>
    <property type="molecule type" value="Genomic_DNA"/>
</dbReference>
<evidence type="ECO:0000256" key="9">
    <source>
        <dbReference type="HAMAP-Rule" id="MF_00106"/>
    </source>
</evidence>
<dbReference type="AlphaFoldDB" id="A0A084JKC3"/>
<protein>
    <recommendedName>
        <fullName evidence="5 9">Mannonate dehydratase</fullName>
        <ecNumber evidence="5 9">4.2.1.8</ecNumber>
    </recommendedName>
    <alternativeName>
        <fullName evidence="9">D-mannonate hydro-lyase</fullName>
    </alternativeName>
</protein>
<accession>A0A084JKC3</accession>
<comment type="catalytic activity">
    <reaction evidence="1 9">
        <text>D-mannonate = 2-dehydro-3-deoxy-D-gluconate + H2O</text>
        <dbReference type="Rhea" id="RHEA:20097"/>
        <dbReference type="ChEBI" id="CHEBI:15377"/>
        <dbReference type="ChEBI" id="CHEBI:17767"/>
        <dbReference type="ChEBI" id="CHEBI:57990"/>
        <dbReference type="EC" id="4.2.1.8"/>
    </reaction>
</comment>
<dbReference type="PANTHER" id="PTHR30387">
    <property type="entry name" value="MANNONATE DEHYDRATASE"/>
    <property type="match status" value="1"/>
</dbReference>
<dbReference type="Pfam" id="PF03786">
    <property type="entry name" value="UxuA"/>
    <property type="match status" value="1"/>
</dbReference>
<name>A0A084JKC3_9FIRM</name>
<dbReference type="GO" id="GO:0008927">
    <property type="term" value="F:mannonate dehydratase activity"/>
    <property type="evidence" value="ECO:0007669"/>
    <property type="project" value="UniProtKB-UniRule"/>
</dbReference>
<dbReference type="PIRSF" id="PIRSF016049">
    <property type="entry name" value="Man_dehyd"/>
    <property type="match status" value="1"/>
</dbReference>
<dbReference type="GO" id="GO:0008198">
    <property type="term" value="F:ferrous iron binding"/>
    <property type="evidence" value="ECO:0007669"/>
    <property type="project" value="TreeGrafter"/>
</dbReference>
<keyword evidence="8 9" id="KW-0456">Lyase</keyword>
<evidence type="ECO:0000313" key="11">
    <source>
        <dbReference type="Proteomes" id="UP000028525"/>
    </source>
</evidence>
<sequence length="360" mass="41318">MKMIMRWFPFGDDSVTLEQIRQTPGVSGVATCLPKVPVGQVWPLETLKALKQEIHEAGLEMEVIESVNIHEDIKKGLSTRDGYIDAYIKTLEHLSLVGVKCLCYNFMPVMDWARSDLAYRTEDGSYVMAYRHDEVLQMNPEKMAKAMEGKARGYSLPGWEPERLYAMAQDIEFYQSMTRDQYWNNMKYFLDAVVPYAEKYDIKMAIHPDDPPWPLYGLPKVITNAENIRTFLDLNSNPYNGLTLCTGSLGSDLSNDIPAMMREFGDKKRIHFAHIRNVRHTSEKDFDEAAHLSSCGDLDMFAIVEALYESGFEGYIRPDHGRMIWGEQARPGYGLYDRAIGVNYLLGLWEAIDKTHKKRK</sequence>
<evidence type="ECO:0000256" key="7">
    <source>
        <dbReference type="ARBA" id="ARBA00023211"/>
    </source>
</evidence>
<proteinExistence type="inferred from homology"/>
<comment type="caution">
    <text evidence="10">The sequence shown here is derived from an EMBL/GenBank/DDBJ whole genome shotgun (WGS) entry which is preliminary data.</text>
</comment>
<dbReference type="UniPathway" id="UPA00246"/>
<evidence type="ECO:0000256" key="5">
    <source>
        <dbReference type="ARBA" id="ARBA00012927"/>
    </source>
</evidence>
<dbReference type="InterPro" id="IPR036237">
    <property type="entry name" value="Xyl_isomerase-like_sf"/>
</dbReference>